<evidence type="ECO:0000313" key="2">
    <source>
        <dbReference type="EMBL" id="JAH17259.1"/>
    </source>
</evidence>
<reference evidence="2" key="1">
    <citation type="submission" date="2014-11" db="EMBL/GenBank/DDBJ databases">
        <authorList>
            <person name="Amaro Gonzalez C."/>
        </authorList>
    </citation>
    <scope>NUCLEOTIDE SEQUENCE</scope>
</reference>
<sequence>MPDDFSGSGRGKGNRKYWVTPTAQSYTLASNLIVPVFILSNWLFLASTVNHNFH</sequence>
<organism evidence="2">
    <name type="scientific">Anguilla anguilla</name>
    <name type="common">European freshwater eel</name>
    <name type="synonym">Muraena anguilla</name>
    <dbReference type="NCBI Taxonomy" id="7936"/>
    <lineage>
        <taxon>Eukaryota</taxon>
        <taxon>Metazoa</taxon>
        <taxon>Chordata</taxon>
        <taxon>Craniata</taxon>
        <taxon>Vertebrata</taxon>
        <taxon>Euteleostomi</taxon>
        <taxon>Actinopterygii</taxon>
        <taxon>Neopterygii</taxon>
        <taxon>Teleostei</taxon>
        <taxon>Anguilliformes</taxon>
        <taxon>Anguillidae</taxon>
        <taxon>Anguilla</taxon>
    </lineage>
</organism>
<protein>
    <submittedName>
        <fullName evidence="2">Uncharacterized protein</fullName>
    </submittedName>
</protein>
<name>A0A0E9QKH8_ANGAN</name>
<keyword evidence="1" id="KW-0812">Transmembrane</keyword>
<keyword evidence="1" id="KW-0472">Membrane</keyword>
<reference evidence="2" key="2">
    <citation type="journal article" date="2015" name="Fish Shellfish Immunol.">
        <title>Early steps in the European eel (Anguilla anguilla)-Vibrio vulnificus interaction in the gills: Role of the RtxA13 toxin.</title>
        <authorList>
            <person name="Callol A."/>
            <person name="Pajuelo D."/>
            <person name="Ebbesson L."/>
            <person name="Teles M."/>
            <person name="MacKenzie S."/>
            <person name="Amaro C."/>
        </authorList>
    </citation>
    <scope>NUCLEOTIDE SEQUENCE</scope>
</reference>
<proteinExistence type="predicted"/>
<accession>A0A0E9QKH8</accession>
<dbReference type="AlphaFoldDB" id="A0A0E9QKH8"/>
<feature type="transmembrane region" description="Helical" evidence="1">
    <location>
        <begin position="26"/>
        <end position="45"/>
    </location>
</feature>
<evidence type="ECO:0000256" key="1">
    <source>
        <dbReference type="SAM" id="Phobius"/>
    </source>
</evidence>
<keyword evidence="1" id="KW-1133">Transmembrane helix</keyword>
<dbReference type="EMBL" id="GBXM01091318">
    <property type="protein sequence ID" value="JAH17259.1"/>
    <property type="molecule type" value="Transcribed_RNA"/>
</dbReference>